<keyword evidence="14" id="KW-0915">Sodium</keyword>
<accession>E9GQX0</accession>
<keyword evidence="7 20" id="KW-0812">Transmembrane</keyword>
<feature type="domain" description="Calx-beta" evidence="21">
    <location>
        <begin position="301"/>
        <end position="404"/>
    </location>
</feature>
<dbReference type="GO" id="GO:0030424">
    <property type="term" value="C:axon"/>
    <property type="evidence" value="ECO:0000318"/>
    <property type="project" value="GO_Central"/>
</dbReference>
<gene>
    <name evidence="22" type="ORF">DAPPUDRAFT_53556</name>
</gene>
<keyword evidence="17" id="KW-0325">Glycoprotein</keyword>
<evidence type="ECO:0000256" key="7">
    <source>
        <dbReference type="ARBA" id="ARBA00022692"/>
    </source>
</evidence>
<keyword evidence="18" id="KW-0739">Sodium transport</keyword>
<dbReference type="GO" id="GO:0007154">
    <property type="term" value="P:cell communication"/>
    <property type="evidence" value="ECO:0007669"/>
    <property type="project" value="InterPro"/>
</dbReference>
<evidence type="ECO:0000256" key="9">
    <source>
        <dbReference type="ARBA" id="ARBA00022729"/>
    </source>
</evidence>
<dbReference type="GO" id="GO:0098703">
    <property type="term" value="P:calcium ion import across plasma membrane"/>
    <property type="evidence" value="ECO:0000318"/>
    <property type="project" value="GO_Central"/>
</dbReference>
<dbReference type="Pfam" id="PF03160">
    <property type="entry name" value="Calx-beta"/>
    <property type="match status" value="1"/>
</dbReference>
<keyword evidence="3" id="KW-0813">Transport</keyword>
<evidence type="ECO:0000256" key="1">
    <source>
        <dbReference type="ARBA" id="ARBA00004651"/>
    </source>
</evidence>
<evidence type="ECO:0000256" key="15">
    <source>
        <dbReference type="ARBA" id="ARBA00023065"/>
    </source>
</evidence>
<evidence type="ECO:0000313" key="23">
    <source>
        <dbReference type="Proteomes" id="UP000000305"/>
    </source>
</evidence>
<dbReference type="GO" id="GO:0005432">
    <property type="term" value="F:calcium:sodium antiporter activity"/>
    <property type="evidence" value="ECO:0000318"/>
    <property type="project" value="GO_Central"/>
</dbReference>
<evidence type="ECO:0000256" key="18">
    <source>
        <dbReference type="ARBA" id="ARBA00023201"/>
    </source>
</evidence>
<feature type="domain" description="Calx-beta" evidence="21">
    <location>
        <begin position="424"/>
        <end position="524"/>
    </location>
</feature>
<dbReference type="OMA" id="ISENDEW"/>
<keyword evidence="12" id="KW-0112">Calmodulin-binding</keyword>
<comment type="subcellular location">
    <subcellularLocation>
        <location evidence="1">Cell membrane</location>
        <topology evidence="1">Multi-pass membrane protein</topology>
    </subcellularLocation>
</comment>
<dbReference type="EMBL" id="GL732558">
    <property type="protein sequence ID" value="EFX78187.1"/>
    <property type="molecule type" value="Genomic_DNA"/>
</dbReference>
<dbReference type="GO" id="GO:0046872">
    <property type="term" value="F:metal ion binding"/>
    <property type="evidence" value="ECO:0007669"/>
    <property type="project" value="UniProtKB-KW"/>
</dbReference>
<keyword evidence="10" id="KW-0677">Repeat</keyword>
<dbReference type="PANTHER" id="PTHR11878">
    <property type="entry name" value="SODIUM/CALCIUM EXCHANGER"/>
    <property type="match status" value="1"/>
</dbReference>
<feature type="transmembrane region" description="Helical" evidence="20">
    <location>
        <begin position="159"/>
        <end position="182"/>
    </location>
</feature>
<dbReference type="HOGENOM" id="CLU_012872_1_0_1"/>
<evidence type="ECO:0000256" key="20">
    <source>
        <dbReference type="SAM" id="Phobius"/>
    </source>
</evidence>
<feature type="transmembrane region" description="Helical" evidence="20">
    <location>
        <begin position="127"/>
        <end position="147"/>
    </location>
</feature>
<dbReference type="Proteomes" id="UP000000305">
    <property type="component" value="Unassembled WGS sequence"/>
</dbReference>
<dbReference type="KEGG" id="dpx:DAPPUDRAFT_53556"/>
<dbReference type="GO" id="GO:0042383">
    <property type="term" value="C:sarcolemma"/>
    <property type="evidence" value="ECO:0000318"/>
    <property type="project" value="GO_Central"/>
</dbReference>
<dbReference type="PhylomeDB" id="E9GQX0"/>
<comment type="catalytic activity">
    <reaction evidence="19">
        <text>Ca(2+)(in) + 3 Na(+)(out) = Ca(2+)(out) + 3 Na(+)(in)</text>
        <dbReference type="Rhea" id="RHEA:69955"/>
        <dbReference type="ChEBI" id="CHEBI:29101"/>
        <dbReference type="ChEBI" id="CHEBI:29108"/>
    </reaction>
</comment>
<evidence type="ECO:0000256" key="16">
    <source>
        <dbReference type="ARBA" id="ARBA00023136"/>
    </source>
</evidence>
<keyword evidence="6" id="KW-0109">Calcium transport</keyword>
<keyword evidence="15" id="KW-0406">Ion transport</keyword>
<keyword evidence="23" id="KW-1185">Reference proteome</keyword>
<dbReference type="PRINTS" id="PR01259">
    <property type="entry name" value="NACAEXCHNGR"/>
</dbReference>
<dbReference type="Gene3D" id="2.60.40.2030">
    <property type="match status" value="2"/>
</dbReference>
<keyword evidence="16 20" id="KW-0472">Membrane</keyword>
<dbReference type="AlphaFoldDB" id="E9GQX0"/>
<dbReference type="InParanoid" id="E9GQX0"/>
<evidence type="ECO:0000256" key="12">
    <source>
        <dbReference type="ARBA" id="ARBA00022860"/>
    </source>
</evidence>
<evidence type="ECO:0000256" key="3">
    <source>
        <dbReference type="ARBA" id="ARBA00022448"/>
    </source>
</evidence>
<dbReference type="GO" id="GO:0035725">
    <property type="term" value="P:sodium ion transmembrane transport"/>
    <property type="evidence" value="ECO:0000318"/>
    <property type="project" value="GO_Central"/>
</dbReference>
<dbReference type="InterPro" id="IPR051171">
    <property type="entry name" value="CaCA"/>
</dbReference>
<feature type="transmembrane region" description="Helical" evidence="20">
    <location>
        <begin position="188"/>
        <end position="208"/>
    </location>
</feature>
<evidence type="ECO:0000256" key="13">
    <source>
        <dbReference type="ARBA" id="ARBA00022989"/>
    </source>
</evidence>
<dbReference type="InterPro" id="IPR044880">
    <property type="entry name" value="NCX_ion-bd_dom_sf"/>
</dbReference>
<name>E9GQX0_DAPPU</name>
<dbReference type="Gene3D" id="1.20.1420.30">
    <property type="entry name" value="NCX, central ion-binding region"/>
    <property type="match status" value="2"/>
</dbReference>
<feature type="transmembrane region" description="Helical" evidence="20">
    <location>
        <begin position="607"/>
        <end position="637"/>
    </location>
</feature>
<keyword evidence="4" id="KW-0050">Antiport</keyword>
<evidence type="ECO:0000256" key="14">
    <source>
        <dbReference type="ARBA" id="ARBA00023053"/>
    </source>
</evidence>
<evidence type="ECO:0000256" key="19">
    <source>
        <dbReference type="ARBA" id="ARBA00033667"/>
    </source>
</evidence>
<organism evidence="22 23">
    <name type="scientific">Daphnia pulex</name>
    <name type="common">Water flea</name>
    <dbReference type="NCBI Taxonomy" id="6669"/>
    <lineage>
        <taxon>Eukaryota</taxon>
        <taxon>Metazoa</taxon>
        <taxon>Ecdysozoa</taxon>
        <taxon>Arthropoda</taxon>
        <taxon>Crustacea</taxon>
        <taxon>Branchiopoda</taxon>
        <taxon>Diplostraca</taxon>
        <taxon>Cladocera</taxon>
        <taxon>Anomopoda</taxon>
        <taxon>Daphniidae</taxon>
        <taxon>Daphnia</taxon>
    </lineage>
</organism>
<dbReference type="GO" id="GO:0005516">
    <property type="term" value="F:calmodulin binding"/>
    <property type="evidence" value="ECO:0007669"/>
    <property type="project" value="UniProtKB-KW"/>
</dbReference>
<evidence type="ECO:0000256" key="11">
    <source>
        <dbReference type="ARBA" id="ARBA00022837"/>
    </source>
</evidence>
<evidence type="ECO:0000313" key="22">
    <source>
        <dbReference type="EMBL" id="EFX78187.1"/>
    </source>
</evidence>
<comment type="similarity">
    <text evidence="2">Belongs to the Ca(2+):cation antiporter (CaCA) (TC 2.A.19) family. SLC8 subfamily.</text>
</comment>
<evidence type="ECO:0000256" key="5">
    <source>
        <dbReference type="ARBA" id="ARBA00022475"/>
    </source>
</evidence>
<dbReference type="SUPFAM" id="SSF141072">
    <property type="entry name" value="CalX-like"/>
    <property type="match status" value="2"/>
</dbReference>
<keyword evidence="5" id="KW-1003">Cell membrane</keyword>
<dbReference type="SMART" id="SM00237">
    <property type="entry name" value="Calx_beta"/>
    <property type="match status" value="2"/>
</dbReference>
<dbReference type="PANTHER" id="PTHR11878:SF76">
    <property type="entry name" value="CALX-BETA DOMAIN-CONTAINING PROTEIN"/>
    <property type="match status" value="1"/>
</dbReference>
<evidence type="ECO:0000256" key="17">
    <source>
        <dbReference type="ARBA" id="ARBA00023180"/>
    </source>
</evidence>
<keyword evidence="13 20" id="KW-1133">Transmembrane helix</keyword>
<dbReference type="InterPro" id="IPR004836">
    <property type="entry name" value="Na_Ca_Ex"/>
</dbReference>
<dbReference type="OrthoDB" id="418484at2759"/>
<dbReference type="InterPro" id="IPR004837">
    <property type="entry name" value="NaCa_Exmemb"/>
</dbReference>
<protein>
    <recommendedName>
        <fullName evidence="21">Calx-beta domain-containing protein</fullName>
    </recommendedName>
</protein>
<keyword evidence="8" id="KW-0479">Metal-binding</keyword>
<dbReference type="InterPro" id="IPR038081">
    <property type="entry name" value="CalX-like_sf"/>
</dbReference>
<evidence type="ECO:0000256" key="2">
    <source>
        <dbReference type="ARBA" id="ARBA00007489"/>
    </source>
</evidence>
<reference evidence="22 23" key="1">
    <citation type="journal article" date="2011" name="Science">
        <title>The ecoresponsive genome of Daphnia pulex.</title>
        <authorList>
            <person name="Colbourne J.K."/>
            <person name="Pfrender M.E."/>
            <person name="Gilbert D."/>
            <person name="Thomas W.K."/>
            <person name="Tucker A."/>
            <person name="Oakley T.H."/>
            <person name="Tokishita S."/>
            <person name="Aerts A."/>
            <person name="Arnold G.J."/>
            <person name="Basu M.K."/>
            <person name="Bauer D.J."/>
            <person name="Caceres C.E."/>
            <person name="Carmel L."/>
            <person name="Casola C."/>
            <person name="Choi J.H."/>
            <person name="Detter J.C."/>
            <person name="Dong Q."/>
            <person name="Dusheyko S."/>
            <person name="Eads B.D."/>
            <person name="Frohlich T."/>
            <person name="Geiler-Samerotte K.A."/>
            <person name="Gerlach D."/>
            <person name="Hatcher P."/>
            <person name="Jogdeo S."/>
            <person name="Krijgsveld J."/>
            <person name="Kriventseva E.V."/>
            <person name="Kultz D."/>
            <person name="Laforsch C."/>
            <person name="Lindquist E."/>
            <person name="Lopez J."/>
            <person name="Manak J.R."/>
            <person name="Muller J."/>
            <person name="Pangilinan J."/>
            <person name="Patwardhan R.P."/>
            <person name="Pitluck S."/>
            <person name="Pritham E.J."/>
            <person name="Rechtsteiner A."/>
            <person name="Rho M."/>
            <person name="Rogozin I.B."/>
            <person name="Sakarya O."/>
            <person name="Salamov A."/>
            <person name="Schaack S."/>
            <person name="Shapiro H."/>
            <person name="Shiga Y."/>
            <person name="Skalitzky C."/>
            <person name="Smith Z."/>
            <person name="Souvorov A."/>
            <person name="Sung W."/>
            <person name="Tang Z."/>
            <person name="Tsuchiya D."/>
            <person name="Tu H."/>
            <person name="Vos H."/>
            <person name="Wang M."/>
            <person name="Wolf Y.I."/>
            <person name="Yamagata H."/>
            <person name="Yamada T."/>
            <person name="Ye Y."/>
            <person name="Shaw J.R."/>
            <person name="Andrews J."/>
            <person name="Crease T.J."/>
            <person name="Tang H."/>
            <person name="Lucas S.M."/>
            <person name="Robertson H.M."/>
            <person name="Bork P."/>
            <person name="Koonin E.V."/>
            <person name="Zdobnov E.M."/>
            <person name="Grigoriev I.V."/>
            <person name="Lynch M."/>
            <person name="Boore J.L."/>
        </authorList>
    </citation>
    <scope>NUCLEOTIDE SEQUENCE [LARGE SCALE GENOMIC DNA]</scope>
</reference>
<dbReference type="eggNOG" id="KOG1306">
    <property type="taxonomic scope" value="Eukaryota"/>
</dbReference>
<keyword evidence="11" id="KW-0106">Calcium</keyword>
<evidence type="ECO:0000259" key="21">
    <source>
        <dbReference type="SMART" id="SM00237"/>
    </source>
</evidence>
<dbReference type="Pfam" id="PF01699">
    <property type="entry name" value="Na_Ca_ex"/>
    <property type="match status" value="2"/>
</dbReference>
<evidence type="ECO:0000256" key="6">
    <source>
        <dbReference type="ARBA" id="ARBA00022568"/>
    </source>
</evidence>
<evidence type="ECO:0000256" key="8">
    <source>
        <dbReference type="ARBA" id="ARBA00022723"/>
    </source>
</evidence>
<keyword evidence="9" id="KW-0732">Signal</keyword>
<evidence type="ECO:0000256" key="4">
    <source>
        <dbReference type="ARBA" id="ARBA00022449"/>
    </source>
</evidence>
<dbReference type="InterPro" id="IPR003644">
    <property type="entry name" value="Calx_beta"/>
</dbReference>
<proteinExistence type="inferred from homology"/>
<feature type="transmembrane region" description="Helical" evidence="20">
    <location>
        <begin position="33"/>
        <end position="58"/>
    </location>
</feature>
<sequence length="721" mass="79113">MTKNNGTLEEYSCSSGLILPLINEFTWSIEMRAFLYFFGLLYCFMGVAIIAEIFMGAIEKITATTRKVYLSRGVDQEPTFIEVNIWNDTVANLTLMALGSSAPEILLSIIEIVGNNFESGALGPGTIVGSAAFNLMCISAVCIVAIPGVETRKIKGLRVFAITAVFSILAYLWLIFVLVGVSRNVVEVWEAVVTFLLFPLLVGLAYWADKGFPLCWKKPSTISAMMVDGPVLTKDGKMDPDELAKWVRQATHLGLTGEDAAKLAAYKLIMTKHHSHAWYRIGATRVFTGSKKVKPQLSIKLQEVNRNSDSRYYRNGVISIVLLNLPVSENVGKFPVRIIRHGETDTLVCVRVETVDGSAVSGEDFVPVDQVIEFQPKEVVKEIMIEIVDDDQYEPDEQFYLKLSLTHNLSYKHKEVALGRISIMEVTILNDDEPGTITFEERGILVKESVGVAQIPVLRKSGSDGEVSIRWRTIDKKALSGRDFEGGEGVLEFRNAEAKRFIEIPISNDMETQMKDECFEVELYDPSGGAVLGPITKLAVTITNDEDFNAVMDRLAEMTSANVDSMVVHHNDWTSQIKDAMNVNGGDIENATTSDYVMHFLTFGWKLLFALVPPAGIWGGWLSFFVSLGVIGLLTAIVGDLAGIFGCLIGLDDAVTAITFVALGTSLPDLFASRGAAMNEKYADNAIGNVTGSNSVNVFLGLGLPWLIASIYHTSMVCLPT</sequence>
<evidence type="ECO:0000256" key="10">
    <source>
        <dbReference type="ARBA" id="ARBA00022737"/>
    </source>
</evidence>
<dbReference type="GO" id="GO:0098794">
    <property type="term" value="C:postsynapse"/>
    <property type="evidence" value="ECO:0000318"/>
    <property type="project" value="GO_Central"/>
</dbReference>